<comment type="caution">
    <text evidence="9">The sequence shown here is derived from an EMBL/GenBank/DDBJ whole genome shotgun (WGS) entry which is preliminary data.</text>
</comment>
<evidence type="ECO:0000256" key="8">
    <source>
        <dbReference type="SAM" id="Phobius"/>
    </source>
</evidence>
<keyword evidence="5 8" id="KW-1133">Transmembrane helix</keyword>
<dbReference type="EMBL" id="WOEZ01000126">
    <property type="protein sequence ID" value="NPT57515.1"/>
    <property type="molecule type" value="Genomic_DNA"/>
</dbReference>
<feature type="transmembrane region" description="Helical" evidence="8">
    <location>
        <begin position="14"/>
        <end position="38"/>
    </location>
</feature>
<keyword evidence="10" id="KW-1185">Reference proteome</keyword>
<feature type="transmembrane region" description="Helical" evidence="8">
    <location>
        <begin position="195"/>
        <end position="221"/>
    </location>
</feature>
<dbReference type="Pfam" id="PF09594">
    <property type="entry name" value="GT87"/>
    <property type="match status" value="1"/>
</dbReference>
<feature type="transmembrane region" description="Helical" evidence="8">
    <location>
        <begin position="227"/>
        <end position="246"/>
    </location>
</feature>
<sequence>MKIASGRQIDEKRIIIYALAALIAQCLVLAIVGLRYYAFSDRSAPMVGADFVIFWSAARVALEHGATAVFSPHWMRPIESALWPHDSFAPWPYPPTFLLVVIPLGLLSFGGSLIAFLAIGVAAYAATVARIARQVSRSAFMVMIAFPGVAVAIITGQNSLLAAAIAGGAFALLSSSPILAGACIAALAIKPQFGILFPIALICGCQWRALASAAVCSAAFVGISALALGRTAWIAFASFLPLFNRLAVEHGRELWSGMPTIFATARLAGLSVPASYIVHAAVPVPAVIAMAYLWVKDARLELRASALVVATLLVQPYFMYYDLAWIALPIVFLLRDAERAALGRAELIALAAAWLMPAVGFFASRFDIHLQLAPAILVGLLAIILRRHFASRPLSCHANPEQDAAPIVKSSI</sequence>
<evidence type="ECO:0000256" key="7">
    <source>
        <dbReference type="ARBA" id="ARBA00024033"/>
    </source>
</evidence>
<evidence type="ECO:0000256" key="3">
    <source>
        <dbReference type="ARBA" id="ARBA00022679"/>
    </source>
</evidence>
<feature type="transmembrane region" description="Helical" evidence="8">
    <location>
        <begin position="138"/>
        <end position="155"/>
    </location>
</feature>
<organism evidence="9 10">
    <name type="scientific">Paraburkholderia elongata</name>
    <dbReference type="NCBI Taxonomy" id="2675747"/>
    <lineage>
        <taxon>Bacteria</taxon>
        <taxon>Pseudomonadati</taxon>
        <taxon>Pseudomonadota</taxon>
        <taxon>Betaproteobacteria</taxon>
        <taxon>Burkholderiales</taxon>
        <taxon>Burkholderiaceae</taxon>
        <taxon>Paraburkholderia</taxon>
    </lineage>
</organism>
<proteinExistence type="inferred from homology"/>
<keyword evidence="2" id="KW-1003">Cell membrane</keyword>
<feature type="transmembrane region" description="Helical" evidence="8">
    <location>
        <begin position="314"/>
        <end position="334"/>
    </location>
</feature>
<feature type="transmembrane region" description="Helical" evidence="8">
    <location>
        <begin position="97"/>
        <end position="126"/>
    </location>
</feature>
<evidence type="ECO:0000256" key="6">
    <source>
        <dbReference type="ARBA" id="ARBA00023136"/>
    </source>
</evidence>
<dbReference type="GO" id="GO:0005886">
    <property type="term" value="C:plasma membrane"/>
    <property type="evidence" value="ECO:0007669"/>
    <property type="project" value="UniProtKB-SubCell"/>
</dbReference>
<evidence type="ECO:0000313" key="9">
    <source>
        <dbReference type="EMBL" id="NPT57515.1"/>
    </source>
</evidence>
<evidence type="ECO:0000256" key="1">
    <source>
        <dbReference type="ARBA" id="ARBA00004651"/>
    </source>
</evidence>
<evidence type="ECO:0000256" key="5">
    <source>
        <dbReference type="ARBA" id="ARBA00022989"/>
    </source>
</evidence>
<dbReference type="Proteomes" id="UP000655523">
    <property type="component" value="Unassembled WGS sequence"/>
</dbReference>
<dbReference type="GO" id="GO:0016758">
    <property type="term" value="F:hexosyltransferase activity"/>
    <property type="evidence" value="ECO:0007669"/>
    <property type="project" value="InterPro"/>
</dbReference>
<keyword evidence="3" id="KW-0808">Transferase</keyword>
<evidence type="ECO:0000256" key="2">
    <source>
        <dbReference type="ARBA" id="ARBA00022475"/>
    </source>
</evidence>
<dbReference type="AlphaFoldDB" id="A0A972NTS8"/>
<feature type="transmembrane region" description="Helical" evidence="8">
    <location>
        <begin position="341"/>
        <end position="362"/>
    </location>
</feature>
<gene>
    <name evidence="9" type="ORF">GNZ13_23810</name>
</gene>
<feature type="transmembrane region" description="Helical" evidence="8">
    <location>
        <begin position="267"/>
        <end position="294"/>
    </location>
</feature>
<keyword evidence="6 8" id="KW-0472">Membrane</keyword>
<reference evidence="9 10" key="1">
    <citation type="submission" date="2019-11" db="EMBL/GenBank/DDBJ databases">
        <title>Metabolism of dissolved organic matter in forest soils.</title>
        <authorList>
            <person name="Cyle K.T."/>
            <person name="Wilhelm R.C."/>
            <person name="Martinez C.E."/>
        </authorList>
    </citation>
    <scope>NUCLEOTIDE SEQUENCE [LARGE SCALE GENOMIC DNA]</scope>
    <source>
        <strain evidence="9 10">5N</strain>
    </source>
</reference>
<protein>
    <submittedName>
        <fullName evidence="9">DUF2029 domain-containing protein</fullName>
    </submittedName>
</protein>
<comment type="similarity">
    <text evidence="7">Belongs to the glycosyltransferase 87 family.</text>
</comment>
<feature type="transmembrane region" description="Helical" evidence="8">
    <location>
        <begin position="368"/>
        <end position="385"/>
    </location>
</feature>
<feature type="transmembrane region" description="Helical" evidence="8">
    <location>
        <begin position="161"/>
        <end position="188"/>
    </location>
</feature>
<evidence type="ECO:0000256" key="4">
    <source>
        <dbReference type="ARBA" id="ARBA00022692"/>
    </source>
</evidence>
<evidence type="ECO:0000313" key="10">
    <source>
        <dbReference type="Proteomes" id="UP000655523"/>
    </source>
</evidence>
<comment type="subcellular location">
    <subcellularLocation>
        <location evidence="1">Cell membrane</location>
        <topology evidence="1">Multi-pass membrane protein</topology>
    </subcellularLocation>
</comment>
<dbReference type="InterPro" id="IPR018584">
    <property type="entry name" value="GT87"/>
</dbReference>
<accession>A0A972NTS8</accession>
<name>A0A972NTS8_9BURK</name>
<keyword evidence="4 8" id="KW-0812">Transmembrane</keyword>